<accession>A0ABY0EU07</accession>
<dbReference type="PANTHER" id="PTHR43423:SF1">
    <property type="entry name" value="ABC TRANSPORTER I FAMILY MEMBER 17"/>
    <property type="match status" value="1"/>
</dbReference>
<dbReference type="InterPro" id="IPR017871">
    <property type="entry name" value="ABC_transporter-like_CS"/>
</dbReference>
<dbReference type="Pfam" id="PF00005">
    <property type="entry name" value="ABC_tran"/>
    <property type="match status" value="1"/>
</dbReference>
<keyword evidence="4 6" id="KW-0067">ATP-binding</keyword>
<evidence type="ECO:0000313" key="7">
    <source>
        <dbReference type="Proteomes" id="UP000289132"/>
    </source>
</evidence>
<keyword evidence="1" id="KW-0813">Transport</keyword>
<dbReference type="InterPro" id="IPR027417">
    <property type="entry name" value="P-loop_NTPase"/>
</dbReference>
<dbReference type="Proteomes" id="UP000289132">
    <property type="component" value="Unassembled WGS sequence"/>
</dbReference>
<dbReference type="CDD" id="cd03260">
    <property type="entry name" value="ABC_PstB_phosphate_transporter"/>
    <property type="match status" value="1"/>
</dbReference>
<evidence type="ECO:0000256" key="3">
    <source>
        <dbReference type="ARBA" id="ARBA00022741"/>
    </source>
</evidence>
<dbReference type="EMBL" id="PDKD01000029">
    <property type="protein sequence ID" value="RXJ88686.1"/>
    <property type="molecule type" value="Genomic_DNA"/>
</dbReference>
<dbReference type="SMART" id="SM00382">
    <property type="entry name" value="AAA"/>
    <property type="match status" value="1"/>
</dbReference>
<dbReference type="PROSITE" id="PS00211">
    <property type="entry name" value="ABC_TRANSPORTER_1"/>
    <property type="match status" value="1"/>
</dbReference>
<gene>
    <name evidence="6" type="primary">pstB</name>
    <name evidence="6" type="ORF">CRU87_09660</name>
</gene>
<organism evidence="6 7">
    <name type="scientific">Aliarcobacter trophiarum LMG 25534</name>
    <dbReference type="NCBI Taxonomy" id="1032241"/>
    <lineage>
        <taxon>Bacteria</taxon>
        <taxon>Pseudomonadati</taxon>
        <taxon>Campylobacterota</taxon>
        <taxon>Epsilonproteobacteria</taxon>
        <taxon>Campylobacterales</taxon>
        <taxon>Arcobacteraceae</taxon>
        <taxon>Aliarcobacter</taxon>
    </lineage>
</organism>
<dbReference type="SUPFAM" id="SSF52540">
    <property type="entry name" value="P-loop containing nucleoside triphosphate hydrolases"/>
    <property type="match status" value="1"/>
</dbReference>
<reference evidence="6 7" key="1">
    <citation type="submission" date="2017-10" db="EMBL/GenBank/DDBJ databases">
        <title>Genomics of the genus Arcobacter.</title>
        <authorList>
            <person name="Perez-Cataluna A."/>
            <person name="Figueras M.J."/>
        </authorList>
    </citation>
    <scope>NUCLEOTIDE SEQUENCE [LARGE SCALE GENOMIC DNA]</scope>
    <source>
        <strain evidence="6 7">LMG 25534</strain>
    </source>
</reference>
<dbReference type="PROSITE" id="PS50893">
    <property type="entry name" value="ABC_TRANSPORTER_2"/>
    <property type="match status" value="1"/>
</dbReference>
<keyword evidence="2" id="KW-0592">Phosphate transport</keyword>
<dbReference type="InterPro" id="IPR005670">
    <property type="entry name" value="PstB-like"/>
</dbReference>
<evidence type="ECO:0000256" key="2">
    <source>
        <dbReference type="ARBA" id="ARBA00022592"/>
    </source>
</evidence>
<evidence type="ECO:0000259" key="5">
    <source>
        <dbReference type="PROSITE" id="PS50893"/>
    </source>
</evidence>
<dbReference type="InterPro" id="IPR003593">
    <property type="entry name" value="AAA+_ATPase"/>
</dbReference>
<dbReference type="PANTHER" id="PTHR43423">
    <property type="entry name" value="ABC TRANSPORTER I FAMILY MEMBER 17"/>
    <property type="match status" value="1"/>
</dbReference>
<name>A0ABY0EU07_9BACT</name>
<keyword evidence="7" id="KW-1185">Reference proteome</keyword>
<evidence type="ECO:0000256" key="4">
    <source>
        <dbReference type="ARBA" id="ARBA00022840"/>
    </source>
</evidence>
<dbReference type="InterPro" id="IPR003439">
    <property type="entry name" value="ABC_transporter-like_ATP-bd"/>
</dbReference>
<evidence type="ECO:0000256" key="1">
    <source>
        <dbReference type="ARBA" id="ARBA00022448"/>
    </source>
</evidence>
<keyword evidence="3" id="KW-0547">Nucleotide-binding</keyword>
<dbReference type="Gene3D" id="3.40.50.300">
    <property type="entry name" value="P-loop containing nucleotide triphosphate hydrolases"/>
    <property type="match status" value="1"/>
</dbReference>
<evidence type="ECO:0000313" key="6">
    <source>
        <dbReference type="EMBL" id="RXJ88686.1"/>
    </source>
</evidence>
<sequence>MYHLAFLFLHLFYKKLLLEGAKNLSKNILKIENLNLYYDDKQVLKDLNLNIEKNSITAISGPSGIGKSSLLLVLNQMIKEYENASFTGKVYFNDDNKDIDITTLSNKELPNLRKKIVYVSQHPDILPFSIFENLYFPLKLQKIKKDDAKKLITEVLKKVHLYDEVKNRLDDSAYLLSGGQQQRLILARALILKPKVLLLDEPTASLNEELALKIENLILELKKSCTIVIISHFKSQILNVADSIFSLEY</sequence>
<proteinExistence type="predicted"/>
<comment type="caution">
    <text evidence="6">The sequence shown here is derived from an EMBL/GenBank/DDBJ whole genome shotgun (WGS) entry which is preliminary data.</text>
</comment>
<dbReference type="GO" id="GO:0005524">
    <property type="term" value="F:ATP binding"/>
    <property type="evidence" value="ECO:0007669"/>
    <property type="project" value="UniProtKB-KW"/>
</dbReference>
<feature type="domain" description="ABC transporter" evidence="5">
    <location>
        <begin position="29"/>
        <end position="249"/>
    </location>
</feature>
<protein>
    <submittedName>
        <fullName evidence="6">Phosphate ABC transporter ATP-binding protein</fullName>
    </submittedName>
</protein>